<keyword evidence="3 6" id="KW-0812">Transmembrane</keyword>
<evidence type="ECO:0000313" key="8">
    <source>
        <dbReference type="EMBL" id="GLQ11919.1"/>
    </source>
</evidence>
<feature type="transmembrane region" description="Helical" evidence="6">
    <location>
        <begin position="149"/>
        <end position="169"/>
    </location>
</feature>
<feature type="transmembrane region" description="Helical" evidence="6">
    <location>
        <begin position="118"/>
        <end position="137"/>
    </location>
</feature>
<comment type="subcellular location">
    <subcellularLocation>
        <location evidence="1">Membrane</location>
        <topology evidence="1">Multi-pass membrane protein</topology>
    </subcellularLocation>
</comment>
<comment type="caution">
    <text evidence="8">The sequence shown here is derived from an EMBL/GenBank/DDBJ whole genome shotgun (WGS) entry which is preliminary data.</text>
</comment>
<dbReference type="SUPFAM" id="SSF103481">
    <property type="entry name" value="Multidrug resistance efflux transporter EmrE"/>
    <property type="match status" value="2"/>
</dbReference>
<feature type="transmembrane region" description="Helical" evidence="6">
    <location>
        <begin position="60"/>
        <end position="82"/>
    </location>
</feature>
<feature type="domain" description="EamA" evidence="7">
    <location>
        <begin position="64"/>
        <end position="191"/>
    </location>
</feature>
<evidence type="ECO:0000256" key="4">
    <source>
        <dbReference type="ARBA" id="ARBA00022989"/>
    </source>
</evidence>
<dbReference type="InterPro" id="IPR000620">
    <property type="entry name" value="EamA_dom"/>
</dbReference>
<protein>
    <recommendedName>
        <fullName evidence="7">EamA domain-containing protein</fullName>
    </recommendedName>
</protein>
<evidence type="ECO:0000256" key="5">
    <source>
        <dbReference type="ARBA" id="ARBA00023136"/>
    </source>
</evidence>
<dbReference type="Gene3D" id="1.10.3730.20">
    <property type="match status" value="1"/>
</dbReference>
<feature type="transmembrane region" description="Helical" evidence="6">
    <location>
        <begin position="94"/>
        <end position="112"/>
    </location>
</feature>
<evidence type="ECO:0000256" key="6">
    <source>
        <dbReference type="SAM" id="Phobius"/>
    </source>
</evidence>
<evidence type="ECO:0000259" key="7">
    <source>
        <dbReference type="Pfam" id="PF00892"/>
    </source>
</evidence>
<evidence type="ECO:0000256" key="1">
    <source>
        <dbReference type="ARBA" id="ARBA00004141"/>
    </source>
</evidence>
<evidence type="ECO:0000256" key="2">
    <source>
        <dbReference type="ARBA" id="ARBA00009853"/>
    </source>
</evidence>
<keyword evidence="5 6" id="KW-0472">Membrane</keyword>
<dbReference type="EMBL" id="BSNG01000003">
    <property type="protein sequence ID" value="GLQ11919.1"/>
    <property type="molecule type" value="Genomic_DNA"/>
</dbReference>
<feature type="transmembrane region" description="Helical" evidence="6">
    <location>
        <begin position="6"/>
        <end position="25"/>
    </location>
</feature>
<gene>
    <name evidence="8" type="ORF">GCM10007913_38510</name>
</gene>
<name>A0ABQ5UL88_9HYPH</name>
<keyword evidence="9" id="KW-1185">Reference proteome</keyword>
<dbReference type="PANTHER" id="PTHR22911">
    <property type="entry name" value="ACYL-MALONYL CONDENSING ENZYME-RELATED"/>
    <property type="match status" value="1"/>
</dbReference>
<dbReference type="Proteomes" id="UP001161406">
    <property type="component" value="Unassembled WGS sequence"/>
</dbReference>
<feature type="transmembrane region" description="Helical" evidence="6">
    <location>
        <begin position="175"/>
        <end position="193"/>
    </location>
</feature>
<keyword evidence="4 6" id="KW-1133">Transmembrane helix</keyword>
<comment type="similarity">
    <text evidence="2">Belongs to the drug/metabolite transporter (DMT) superfamily. 10 TMS drug/metabolite exporter (DME) (TC 2.A.7.3) family.</text>
</comment>
<sequence>MPIADANAISLLNAVFLVVLGMLIFHDRPTYWHVLGMIICLAGAATIALSRGVFATFDEAYIWPAVVALLAAILFAGESIFIKMLSRVDDPLTTLLHVNFFGICLLLIPALASWQSWGAENFIFMALGPLAVLAQYCNLRAFTLAKVSLLAPISYSSLVFAALIGWIFFGEVPTPGVFAGASLIAVGGMVLALSKR</sequence>
<accession>A0ABQ5UL88</accession>
<reference evidence="8" key="1">
    <citation type="journal article" date="2014" name="Int. J. Syst. Evol. Microbiol.">
        <title>Complete genome of a new Firmicutes species belonging to the dominant human colonic microbiota ('Ruminococcus bicirculans') reveals two chromosomes and a selective capacity to utilize plant glucans.</title>
        <authorList>
            <consortium name="NISC Comparative Sequencing Program"/>
            <person name="Wegmann U."/>
            <person name="Louis P."/>
            <person name="Goesmann A."/>
            <person name="Henrissat B."/>
            <person name="Duncan S.H."/>
            <person name="Flint H.J."/>
        </authorList>
    </citation>
    <scope>NUCLEOTIDE SEQUENCE</scope>
    <source>
        <strain evidence="8">NBRC 103855</strain>
    </source>
</reference>
<evidence type="ECO:0000256" key="3">
    <source>
        <dbReference type="ARBA" id="ARBA00022692"/>
    </source>
</evidence>
<dbReference type="InterPro" id="IPR037185">
    <property type="entry name" value="EmrE-like"/>
</dbReference>
<reference evidence="8" key="2">
    <citation type="submission" date="2023-01" db="EMBL/GenBank/DDBJ databases">
        <title>Draft genome sequence of Devosia yakushimensis strain NBRC 103855.</title>
        <authorList>
            <person name="Sun Q."/>
            <person name="Mori K."/>
        </authorList>
    </citation>
    <scope>NUCLEOTIDE SEQUENCE</scope>
    <source>
        <strain evidence="8">NBRC 103855</strain>
    </source>
</reference>
<organism evidence="8 9">
    <name type="scientific">Devosia yakushimensis</name>
    <dbReference type="NCBI Taxonomy" id="470028"/>
    <lineage>
        <taxon>Bacteria</taxon>
        <taxon>Pseudomonadati</taxon>
        <taxon>Pseudomonadota</taxon>
        <taxon>Alphaproteobacteria</taxon>
        <taxon>Hyphomicrobiales</taxon>
        <taxon>Devosiaceae</taxon>
        <taxon>Devosia</taxon>
    </lineage>
</organism>
<dbReference type="PANTHER" id="PTHR22911:SF6">
    <property type="entry name" value="SOLUTE CARRIER FAMILY 35 MEMBER G1"/>
    <property type="match status" value="1"/>
</dbReference>
<evidence type="ECO:0000313" key="9">
    <source>
        <dbReference type="Proteomes" id="UP001161406"/>
    </source>
</evidence>
<proteinExistence type="inferred from homology"/>
<feature type="transmembrane region" description="Helical" evidence="6">
    <location>
        <begin position="32"/>
        <end position="54"/>
    </location>
</feature>
<dbReference type="Pfam" id="PF00892">
    <property type="entry name" value="EamA"/>
    <property type="match status" value="1"/>
</dbReference>